<feature type="domain" description="HTH araC/xylS-type" evidence="12">
    <location>
        <begin position="339"/>
        <end position="409"/>
    </location>
</feature>
<dbReference type="EMBL" id="JAHBCL010000014">
    <property type="protein sequence ID" value="MBS7526920.1"/>
    <property type="molecule type" value="Genomic_DNA"/>
</dbReference>
<protein>
    <submittedName>
        <fullName evidence="14">Helix-turn-helix domain-containing protein</fullName>
    </submittedName>
</protein>
<evidence type="ECO:0000256" key="5">
    <source>
        <dbReference type="ARBA" id="ARBA00022763"/>
    </source>
</evidence>
<dbReference type="InterPro" id="IPR035451">
    <property type="entry name" value="Ada-like_dom_sf"/>
</dbReference>
<keyword evidence="4" id="KW-0479">Metal-binding</keyword>
<dbReference type="Gene3D" id="1.10.10.60">
    <property type="entry name" value="Homeodomain-like"/>
    <property type="match status" value="1"/>
</dbReference>
<dbReference type="Gene3D" id="3.40.10.10">
    <property type="entry name" value="DNA Methylphosphotriester Repair Domain"/>
    <property type="match status" value="1"/>
</dbReference>
<evidence type="ECO:0000313" key="15">
    <source>
        <dbReference type="Proteomes" id="UP000746471"/>
    </source>
</evidence>
<keyword evidence="5" id="KW-0227">DNA damage</keyword>
<evidence type="ECO:0000256" key="11">
    <source>
        <dbReference type="ARBA" id="ARBA00023204"/>
    </source>
</evidence>
<dbReference type="InterPro" id="IPR020449">
    <property type="entry name" value="Tscrpt_reg_AraC-type_HTH"/>
</dbReference>
<evidence type="ECO:0000256" key="7">
    <source>
        <dbReference type="ARBA" id="ARBA00023015"/>
    </source>
</evidence>
<evidence type="ECO:0000256" key="4">
    <source>
        <dbReference type="ARBA" id="ARBA00022723"/>
    </source>
</evidence>
<dbReference type="PRINTS" id="PR00032">
    <property type="entry name" value="HTHARAC"/>
</dbReference>
<name>A0ABS5PP19_9FIRM</name>
<proteinExistence type="predicted"/>
<dbReference type="Proteomes" id="UP000746471">
    <property type="component" value="Unassembled WGS sequence"/>
</dbReference>
<evidence type="ECO:0000259" key="12">
    <source>
        <dbReference type="PROSITE" id="PS01124"/>
    </source>
</evidence>
<reference evidence="14 15" key="1">
    <citation type="submission" date="2021-05" db="EMBL/GenBank/DDBJ databases">
        <title>Fusibacter ferrireducens sp. nov., an anaerobic, sulfur- and Fe-reducing bacterium isolated from the mangrove sediment.</title>
        <authorList>
            <person name="Qiu D."/>
        </authorList>
    </citation>
    <scope>NUCLEOTIDE SEQUENCE [LARGE SCALE GENOMIC DNA]</scope>
    <source>
        <strain evidence="14 15">DSM 12116</strain>
    </source>
</reference>
<keyword evidence="6" id="KW-0862">Zinc</keyword>
<dbReference type="Pfam" id="PF02805">
    <property type="entry name" value="Ada_Zn_binding"/>
    <property type="match status" value="1"/>
</dbReference>
<dbReference type="RefSeq" id="WP_213236781.1">
    <property type="nucleotide sequence ID" value="NZ_JAHBCL010000014.1"/>
</dbReference>
<dbReference type="InterPro" id="IPR000595">
    <property type="entry name" value="cNMP-bd_dom"/>
</dbReference>
<evidence type="ECO:0000256" key="6">
    <source>
        <dbReference type="ARBA" id="ARBA00022833"/>
    </source>
</evidence>
<comment type="cofactor">
    <cofactor evidence="1">
        <name>Zn(2+)</name>
        <dbReference type="ChEBI" id="CHEBI:29105"/>
    </cofactor>
</comment>
<dbReference type="InterPro" id="IPR004026">
    <property type="entry name" value="Ada_DNA_repair_Zn-bd"/>
</dbReference>
<evidence type="ECO:0000259" key="13">
    <source>
        <dbReference type="PROSITE" id="PS50042"/>
    </source>
</evidence>
<dbReference type="SMART" id="SM00342">
    <property type="entry name" value="HTH_ARAC"/>
    <property type="match status" value="1"/>
</dbReference>
<gene>
    <name evidence="14" type="ORF">KHM83_09540</name>
</gene>
<dbReference type="PANTHER" id="PTHR43280">
    <property type="entry name" value="ARAC-FAMILY TRANSCRIPTIONAL REGULATOR"/>
    <property type="match status" value="1"/>
</dbReference>
<dbReference type="InterPro" id="IPR018060">
    <property type="entry name" value="HTH_AraC"/>
</dbReference>
<keyword evidence="3" id="KW-0808">Transferase</keyword>
<dbReference type="PANTHER" id="PTHR43280:SF2">
    <property type="entry name" value="HTH-TYPE TRANSCRIPTIONAL REGULATOR EXSA"/>
    <property type="match status" value="1"/>
</dbReference>
<dbReference type="InterPro" id="IPR009057">
    <property type="entry name" value="Homeodomain-like_sf"/>
</dbReference>
<dbReference type="SUPFAM" id="SSF46689">
    <property type="entry name" value="Homeodomain-like"/>
    <property type="match status" value="1"/>
</dbReference>
<dbReference type="PROSITE" id="PS50042">
    <property type="entry name" value="CNMP_BINDING_3"/>
    <property type="match status" value="1"/>
</dbReference>
<dbReference type="InterPro" id="IPR036390">
    <property type="entry name" value="WH_DNA-bd_sf"/>
</dbReference>
<keyword evidence="8" id="KW-0238">DNA-binding</keyword>
<dbReference type="SUPFAM" id="SSF57884">
    <property type="entry name" value="Ada DNA repair protein, N-terminal domain (N-Ada 10)"/>
    <property type="match status" value="1"/>
</dbReference>
<accession>A0ABS5PP19</accession>
<sequence length="415" mass="47872">MSAPLYYFSKDFEMFRDVFIEQSYHILHYKAGDIIFESHTTWDCMMYLNTGTVKLSIVQKDREKQLALYGEGSIIPYMIPEAVHVTHLLQYTATSDVTVIKIKKTDFEKSLDQSPMLFKALYKNTWQLVHLLTHEVESQTFDSGLEKVATFLYTYFENTGHVRFEFSTKDLQSFVGLNRTNLSKYLSFLIRVHVIEKERGFIKIIAPEKLKSYCSERVIECDLVPSDQIAHASVADDHKWEAVVNRDAAYDGVFWYGVKSTRVYCVPSCKSKIPLRKNIVFFETPQAAEASGYRACKRCGAAHIAYNPNRALTREVKRFIEDHYTDHSAIDAYLKRIDSSVAKYFKMHYDVSPRAYVCEKQLEAAAQALQETDMTVLEIAMACGFNSMSNFYAVFKNHYGMTPTQYRESERRGSA</sequence>
<keyword evidence="11" id="KW-0234">DNA repair</keyword>
<dbReference type="SUPFAM" id="SSF46785">
    <property type="entry name" value="Winged helix' DNA-binding domain"/>
    <property type="match status" value="1"/>
</dbReference>
<evidence type="ECO:0000256" key="9">
    <source>
        <dbReference type="ARBA" id="ARBA00023159"/>
    </source>
</evidence>
<dbReference type="Pfam" id="PF00027">
    <property type="entry name" value="cNMP_binding"/>
    <property type="match status" value="1"/>
</dbReference>
<dbReference type="PROSITE" id="PS00041">
    <property type="entry name" value="HTH_ARAC_FAMILY_1"/>
    <property type="match status" value="1"/>
</dbReference>
<organism evidence="14 15">
    <name type="scientific">Fusibacter paucivorans</name>
    <dbReference type="NCBI Taxonomy" id="76009"/>
    <lineage>
        <taxon>Bacteria</taxon>
        <taxon>Bacillati</taxon>
        <taxon>Bacillota</taxon>
        <taxon>Clostridia</taxon>
        <taxon>Eubacteriales</taxon>
        <taxon>Eubacteriales Family XII. Incertae Sedis</taxon>
        <taxon>Fusibacter</taxon>
    </lineage>
</organism>
<evidence type="ECO:0000256" key="10">
    <source>
        <dbReference type="ARBA" id="ARBA00023163"/>
    </source>
</evidence>
<feature type="domain" description="Cyclic nucleotide-binding" evidence="13">
    <location>
        <begin position="28"/>
        <end position="128"/>
    </location>
</feature>
<dbReference type="InterPro" id="IPR018490">
    <property type="entry name" value="cNMP-bd_dom_sf"/>
</dbReference>
<evidence type="ECO:0000256" key="2">
    <source>
        <dbReference type="ARBA" id="ARBA00022603"/>
    </source>
</evidence>
<dbReference type="PROSITE" id="PS01124">
    <property type="entry name" value="HTH_ARAC_FAMILY_2"/>
    <property type="match status" value="1"/>
</dbReference>
<dbReference type="InterPro" id="IPR018062">
    <property type="entry name" value="HTH_AraC-typ_CS"/>
</dbReference>
<evidence type="ECO:0000313" key="14">
    <source>
        <dbReference type="EMBL" id="MBS7526920.1"/>
    </source>
</evidence>
<dbReference type="SUPFAM" id="SSF51206">
    <property type="entry name" value="cAMP-binding domain-like"/>
    <property type="match status" value="1"/>
</dbReference>
<dbReference type="Pfam" id="PF12833">
    <property type="entry name" value="HTH_18"/>
    <property type="match status" value="1"/>
</dbReference>
<dbReference type="InterPro" id="IPR014710">
    <property type="entry name" value="RmlC-like_jellyroll"/>
</dbReference>
<evidence type="ECO:0000256" key="1">
    <source>
        <dbReference type="ARBA" id="ARBA00001947"/>
    </source>
</evidence>
<keyword evidence="2" id="KW-0489">Methyltransferase</keyword>
<comment type="caution">
    <text evidence="14">The sequence shown here is derived from an EMBL/GenBank/DDBJ whole genome shotgun (WGS) entry which is preliminary data.</text>
</comment>
<evidence type="ECO:0000256" key="8">
    <source>
        <dbReference type="ARBA" id="ARBA00023125"/>
    </source>
</evidence>
<keyword evidence="7" id="KW-0805">Transcription regulation</keyword>
<keyword evidence="10" id="KW-0804">Transcription</keyword>
<evidence type="ECO:0000256" key="3">
    <source>
        <dbReference type="ARBA" id="ARBA00022679"/>
    </source>
</evidence>
<keyword evidence="15" id="KW-1185">Reference proteome</keyword>
<keyword evidence="9" id="KW-0010">Activator</keyword>
<dbReference type="Gene3D" id="2.60.120.10">
    <property type="entry name" value="Jelly Rolls"/>
    <property type="match status" value="1"/>
</dbReference>